<organism evidence="1 2">
    <name type="scientific">Dioscorea alata</name>
    <name type="common">Purple yam</name>
    <dbReference type="NCBI Taxonomy" id="55571"/>
    <lineage>
        <taxon>Eukaryota</taxon>
        <taxon>Viridiplantae</taxon>
        <taxon>Streptophyta</taxon>
        <taxon>Embryophyta</taxon>
        <taxon>Tracheophyta</taxon>
        <taxon>Spermatophyta</taxon>
        <taxon>Magnoliopsida</taxon>
        <taxon>Liliopsida</taxon>
        <taxon>Dioscoreales</taxon>
        <taxon>Dioscoreaceae</taxon>
        <taxon>Dioscorea</taxon>
    </lineage>
</organism>
<proteinExistence type="predicted"/>
<sequence length="422" mass="47204">MEDQEPPSSSSPSPLPYLSDLSDLDHSFTSSTTFTSSSSARSSLSLSFPLSSSSTSLSLSPHPHSSSNPLWSSLRATTSLSPDNQLHLHHLHLIRPLGSGDLARVFHCRLRHFPNSDFALKVIDLDSSSSKPRLSHVQTESLVLSSLDHPFLPTLFARLDASHFSCFLIDYCPSGDLHSLLRRLPLHRLPLPSARFFSSEVLLALEYLHSLGFVYRDLKPENVLLRADGHIMLSDFDLCFHSPVQPQLLPTDNNKNELEFVAEPDTAFSTACVGTHEYLAPEIVSGGGHGNGVDWWAFGVFLYEMLYGRTPFKGRTKEETLRNIVGKEVSFPEEKKEEMAPARDLIMRLLVKDPKMRLGCRRGAAEIKKHPFFHGVKWALIRSSPPPQHGGGGGGGGRKKSGWWRVSRWFRKKIDKSRRFMV</sequence>
<keyword evidence="1" id="KW-0723">Serine/threonine-protein kinase</keyword>
<dbReference type="Proteomes" id="UP000827976">
    <property type="component" value="Chromosome 16"/>
</dbReference>
<reference evidence="2" key="1">
    <citation type="journal article" date="2022" name="Nat. Commun.">
        <title>Chromosome evolution and the genetic basis of agronomically important traits in greater yam.</title>
        <authorList>
            <person name="Bredeson J.V."/>
            <person name="Lyons J.B."/>
            <person name="Oniyinde I.O."/>
            <person name="Okereke N.R."/>
            <person name="Kolade O."/>
            <person name="Nnabue I."/>
            <person name="Nwadili C.O."/>
            <person name="Hribova E."/>
            <person name="Parker M."/>
            <person name="Nwogha J."/>
            <person name="Shu S."/>
            <person name="Carlson J."/>
            <person name="Kariba R."/>
            <person name="Muthemba S."/>
            <person name="Knop K."/>
            <person name="Barton G.J."/>
            <person name="Sherwood A.V."/>
            <person name="Lopez-Montes A."/>
            <person name="Asiedu R."/>
            <person name="Jamnadass R."/>
            <person name="Muchugi A."/>
            <person name="Goodstein D."/>
            <person name="Egesi C.N."/>
            <person name="Featherston J."/>
            <person name="Asfaw A."/>
            <person name="Simpson G.G."/>
            <person name="Dolezel J."/>
            <person name="Hendre P.S."/>
            <person name="Van Deynze A."/>
            <person name="Kumar P.L."/>
            <person name="Obidiegwu J.E."/>
            <person name="Bhattacharjee R."/>
            <person name="Rokhsar D.S."/>
        </authorList>
    </citation>
    <scope>NUCLEOTIDE SEQUENCE [LARGE SCALE GENOMIC DNA]</scope>
    <source>
        <strain evidence="2">cv. TDa95/00328</strain>
    </source>
</reference>
<keyword evidence="1" id="KW-0808">Transferase</keyword>
<name>A0ACB7UHE5_DIOAL</name>
<accession>A0ACB7UHE5</accession>
<dbReference type="EC" id="2.7.11.1" evidence="1"/>
<evidence type="ECO:0000313" key="1">
    <source>
        <dbReference type="EMBL" id="KAH7659692.1"/>
    </source>
</evidence>
<dbReference type="EMBL" id="CM037026">
    <property type="protein sequence ID" value="KAH7659692.1"/>
    <property type="molecule type" value="Genomic_DNA"/>
</dbReference>
<comment type="caution">
    <text evidence="1">The sequence shown here is derived from an EMBL/GenBank/DDBJ whole genome shotgun (WGS) entry which is preliminary data.</text>
</comment>
<keyword evidence="1" id="KW-0418">Kinase</keyword>
<gene>
    <name evidence="1" type="ORF">IHE45_16G047400</name>
</gene>
<evidence type="ECO:0000313" key="2">
    <source>
        <dbReference type="Proteomes" id="UP000827976"/>
    </source>
</evidence>
<keyword evidence="2" id="KW-1185">Reference proteome</keyword>
<protein>
    <submittedName>
        <fullName evidence="1">Non-specific serine/threonine protein kinase protein</fullName>
        <ecNumber evidence="1">2.7.11.1</ecNumber>
    </submittedName>
</protein>